<dbReference type="InterPro" id="IPR017900">
    <property type="entry name" value="4Fe4S_Fe_S_CS"/>
</dbReference>
<dbReference type="GO" id="GO:0046872">
    <property type="term" value="F:metal ion binding"/>
    <property type="evidence" value="ECO:0007669"/>
    <property type="project" value="UniProtKB-KW"/>
</dbReference>
<organism evidence="7">
    <name type="scientific">uncultured Sulfurovum sp</name>
    <dbReference type="NCBI Taxonomy" id="269237"/>
    <lineage>
        <taxon>Bacteria</taxon>
        <taxon>Pseudomonadati</taxon>
        <taxon>Campylobacterota</taxon>
        <taxon>Epsilonproteobacteria</taxon>
        <taxon>Campylobacterales</taxon>
        <taxon>Sulfurovaceae</taxon>
        <taxon>Sulfurovum</taxon>
        <taxon>environmental samples</taxon>
    </lineage>
</organism>
<protein>
    <submittedName>
        <fullName evidence="7">Fe-S-cluster-containing hydrogenase components 1</fullName>
    </submittedName>
</protein>
<evidence type="ECO:0000256" key="4">
    <source>
        <dbReference type="ARBA" id="ARBA00023014"/>
    </source>
</evidence>
<dbReference type="Pfam" id="PF13247">
    <property type="entry name" value="Fer4_11"/>
    <property type="match status" value="1"/>
</dbReference>
<dbReference type="PROSITE" id="PS51379">
    <property type="entry name" value="4FE4S_FER_2"/>
    <property type="match status" value="3"/>
</dbReference>
<keyword evidence="4" id="KW-0411">Iron-sulfur</keyword>
<dbReference type="EMBL" id="CACVAZ010000090">
    <property type="protein sequence ID" value="CAA6814095.1"/>
    <property type="molecule type" value="Genomic_DNA"/>
</dbReference>
<feature type="domain" description="4Fe-4S ferredoxin-type" evidence="6">
    <location>
        <begin position="3"/>
        <end position="33"/>
    </location>
</feature>
<dbReference type="Pfam" id="PF12800">
    <property type="entry name" value="Fer4_4"/>
    <property type="match status" value="1"/>
</dbReference>
<feature type="region of interest" description="Disordered" evidence="5">
    <location>
        <begin position="235"/>
        <end position="257"/>
    </location>
</feature>
<evidence type="ECO:0000256" key="2">
    <source>
        <dbReference type="ARBA" id="ARBA00022723"/>
    </source>
</evidence>
<evidence type="ECO:0000256" key="5">
    <source>
        <dbReference type="SAM" id="MobiDB-lite"/>
    </source>
</evidence>
<evidence type="ECO:0000259" key="6">
    <source>
        <dbReference type="PROSITE" id="PS51379"/>
    </source>
</evidence>
<dbReference type="InterPro" id="IPR050954">
    <property type="entry name" value="ET_IronSulfur_Cluster-Binding"/>
</dbReference>
<evidence type="ECO:0000256" key="3">
    <source>
        <dbReference type="ARBA" id="ARBA00023004"/>
    </source>
</evidence>
<dbReference type="PROSITE" id="PS00198">
    <property type="entry name" value="4FE4S_FER_1"/>
    <property type="match status" value="1"/>
</dbReference>
<dbReference type="AlphaFoldDB" id="A0A6S6TGE8"/>
<dbReference type="PANTHER" id="PTHR43177">
    <property type="entry name" value="PROTEIN NRFC"/>
    <property type="match status" value="1"/>
</dbReference>
<sequence>MKLGFLVDLNLCMGCKGCEIACKVENEVPLSSWRLRVKYIDIGSFPDTSRSFTPLRCNHCENAPCERICPVSALHYLDNGIVNIDSERCIGCAGCMMACPYGAIYMDPESNTADKCTYCAHRIEGGLMPACVVACPVEANIFGDVEDETSQISRYIMEHQGDIQVRKPEKHTNPMHYYVGGGNNTLNPQAHERIEGYGLFNNITKLDQIGAPNHSILDRFLDPIFGNHNDHLTNESFIDMPNGNGEHAEDSDDKGGH</sequence>
<dbReference type="CDD" id="cd10551">
    <property type="entry name" value="PsrB"/>
    <property type="match status" value="1"/>
</dbReference>
<feature type="domain" description="4Fe-4S ferredoxin-type" evidence="6">
    <location>
        <begin position="48"/>
        <end position="79"/>
    </location>
</feature>
<keyword evidence="2" id="KW-0479">Metal-binding</keyword>
<gene>
    <name evidence="7" type="ORF">HELGO_WM16716</name>
</gene>
<dbReference type="GO" id="GO:0051539">
    <property type="term" value="F:4 iron, 4 sulfur cluster binding"/>
    <property type="evidence" value="ECO:0007669"/>
    <property type="project" value="UniProtKB-KW"/>
</dbReference>
<evidence type="ECO:0000256" key="1">
    <source>
        <dbReference type="ARBA" id="ARBA00022485"/>
    </source>
</evidence>
<name>A0A6S6TGE8_9BACT</name>
<dbReference type="InterPro" id="IPR017896">
    <property type="entry name" value="4Fe4S_Fe-S-bd"/>
</dbReference>
<dbReference type="Gene3D" id="3.30.70.20">
    <property type="match status" value="2"/>
</dbReference>
<keyword evidence="1" id="KW-0004">4Fe-4S</keyword>
<reference evidence="7" key="1">
    <citation type="submission" date="2020-01" db="EMBL/GenBank/DDBJ databases">
        <authorList>
            <person name="Meier V. D."/>
            <person name="Meier V D."/>
        </authorList>
    </citation>
    <scope>NUCLEOTIDE SEQUENCE</scope>
    <source>
        <strain evidence="7">HLG_WM_MAG_02</strain>
    </source>
</reference>
<feature type="domain" description="4Fe-4S ferredoxin-type" evidence="6">
    <location>
        <begin position="80"/>
        <end position="109"/>
    </location>
</feature>
<proteinExistence type="predicted"/>
<accession>A0A6S6TGE8</accession>
<dbReference type="SUPFAM" id="SSF54862">
    <property type="entry name" value="4Fe-4S ferredoxins"/>
    <property type="match status" value="1"/>
</dbReference>
<evidence type="ECO:0000313" key="7">
    <source>
        <dbReference type="EMBL" id="CAA6814095.1"/>
    </source>
</evidence>
<keyword evidence="3" id="KW-0408">Iron</keyword>
<dbReference type="PANTHER" id="PTHR43177:SF3">
    <property type="entry name" value="PROTEIN NRFC HOMOLOG"/>
    <property type="match status" value="1"/>
</dbReference>